<protein>
    <submittedName>
        <fullName evidence="2">Transposase</fullName>
    </submittedName>
</protein>
<comment type="caution">
    <text evidence="2">The sequence shown here is derived from an EMBL/GenBank/DDBJ whole genome shotgun (WGS) entry which is preliminary data.</text>
</comment>
<dbReference type="NCBIfam" id="NF047646">
    <property type="entry name" value="REP_Tyr_transpos"/>
    <property type="match status" value="1"/>
</dbReference>
<proteinExistence type="predicted"/>
<reference evidence="2" key="1">
    <citation type="submission" date="2023-06" db="EMBL/GenBank/DDBJ databases">
        <title>Cytophagales bacterium Strain LB-30, isolated from soil.</title>
        <authorList>
            <person name="Liu B."/>
        </authorList>
    </citation>
    <scope>NUCLEOTIDE SEQUENCE</scope>
    <source>
        <strain evidence="2">LB-30</strain>
    </source>
</reference>
<evidence type="ECO:0000313" key="2">
    <source>
        <dbReference type="EMBL" id="MDN4166215.1"/>
    </source>
</evidence>
<dbReference type="RefSeq" id="WP_320004751.1">
    <property type="nucleotide sequence ID" value="NZ_JAUHJS010000006.1"/>
</dbReference>
<dbReference type="EMBL" id="JAUHJS010000006">
    <property type="protein sequence ID" value="MDN4166215.1"/>
    <property type="molecule type" value="Genomic_DNA"/>
</dbReference>
<dbReference type="Pfam" id="PF01797">
    <property type="entry name" value="Y1_Tnp"/>
    <property type="match status" value="1"/>
</dbReference>
<name>A0ABT8F6Y3_9BACT</name>
<dbReference type="SMART" id="SM01321">
    <property type="entry name" value="Y1_Tnp"/>
    <property type="match status" value="1"/>
</dbReference>
<dbReference type="SUPFAM" id="SSF143422">
    <property type="entry name" value="Transposase IS200-like"/>
    <property type="match status" value="1"/>
</dbReference>
<evidence type="ECO:0000313" key="3">
    <source>
        <dbReference type="Proteomes" id="UP001168552"/>
    </source>
</evidence>
<sequence length="177" mass="21000">MAFAYIVRDQSAVHFVIFTVHQWVDVFTRQIYSEELVKNLRYCQENKGLEVYGWVIMSNHIHLILRAKNENLSDIIRDFKKYTAKKIYQLIKDNPEESRKAWLLTTLSFEGRVWFWEEGYHGEEIWDKPFFQSKLDYIHLNPVRAGIVAKEEDYLNSSAADCYGLRTPHLLPLVHFG</sequence>
<dbReference type="PANTHER" id="PTHR36966:SF1">
    <property type="entry name" value="REP-ASSOCIATED TYROSINE TRANSPOSASE"/>
    <property type="match status" value="1"/>
</dbReference>
<dbReference type="Proteomes" id="UP001168552">
    <property type="component" value="Unassembled WGS sequence"/>
</dbReference>
<dbReference type="InterPro" id="IPR002686">
    <property type="entry name" value="Transposase_17"/>
</dbReference>
<keyword evidence="3" id="KW-1185">Reference proteome</keyword>
<dbReference type="InterPro" id="IPR036515">
    <property type="entry name" value="Transposase_17_sf"/>
</dbReference>
<evidence type="ECO:0000259" key="1">
    <source>
        <dbReference type="SMART" id="SM01321"/>
    </source>
</evidence>
<dbReference type="PANTHER" id="PTHR36966">
    <property type="entry name" value="REP-ASSOCIATED TYROSINE TRANSPOSASE"/>
    <property type="match status" value="1"/>
</dbReference>
<organism evidence="2 3">
    <name type="scientific">Shiella aurantiaca</name>
    <dbReference type="NCBI Taxonomy" id="3058365"/>
    <lineage>
        <taxon>Bacteria</taxon>
        <taxon>Pseudomonadati</taxon>
        <taxon>Bacteroidota</taxon>
        <taxon>Cytophagia</taxon>
        <taxon>Cytophagales</taxon>
        <taxon>Shiellaceae</taxon>
        <taxon>Shiella</taxon>
    </lineage>
</organism>
<feature type="domain" description="Transposase IS200-like" evidence="1">
    <location>
        <begin position="9"/>
        <end position="141"/>
    </location>
</feature>
<gene>
    <name evidence="2" type="ORF">QWY31_11930</name>
</gene>
<dbReference type="InterPro" id="IPR052715">
    <property type="entry name" value="RAYT_transposase"/>
</dbReference>
<accession>A0ABT8F6Y3</accession>
<dbReference type="Gene3D" id="3.30.70.1290">
    <property type="entry name" value="Transposase IS200-like"/>
    <property type="match status" value="1"/>
</dbReference>